<proteinExistence type="predicted"/>
<evidence type="ECO:0000256" key="1">
    <source>
        <dbReference type="ARBA" id="ARBA00023015"/>
    </source>
</evidence>
<name>A0AAV8UDE2_9ROSI</name>
<keyword evidence="2" id="KW-0238">DNA-binding</keyword>
<comment type="caution">
    <text evidence="6">The sequence shown here is derived from an EMBL/GenBank/DDBJ whole genome shotgun (WGS) entry which is preliminary data.</text>
</comment>
<dbReference type="GO" id="GO:0006355">
    <property type="term" value="P:regulation of DNA-templated transcription"/>
    <property type="evidence" value="ECO:0007669"/>
    <property type="project" value="InterPro"/>
</dbReference>
<evidence type="ECO:0000259" key="5">
    <source>
        <dbReference type="PROSITE" id="PS51005"/>
    </source>
</evidence>
<keyword evidence="1" id="KW-0805">Transcription regulation</keyword>
<keyword evidence="7" id="KW-1185">Reference proteome</keyword>
<dbReference type="InterPro" id="IPR036093">
    <property type="entry name" value="NAC_dom_sf"/>
</dbReference>
<protein>
    <recommendedName>
        <fullName evidence="5">NAC domain-containing protein</fullName>
    </recommendedName>
</protein>
<evidence type="ECO:0000313" key="7">
    <source>
        <dbReference type="Proteomes" id="UP001159364"/>
    </source>
</evidence>
<accession>A0AAV8UDE2</accession>
<organism evidence="6 7">
    <name type="scientific">Erythroxylum novogranatense</name>
    <dbReference type="NCBI Taxonomy" id="1862640"/>
    <lineage>
        <taxon>Eukaryota</taxon>
        <taxon>Viridiplantae</taxon>
        <taxon>Streptophyta</taxon>
        <taxon>Embryophyta</taxon>
        <taxon>Tracheophyta</taxon>
        <taxon>Spermatophyta</taxon>
        <taxon>Magnoliopsida</taxon>
        <taxon>eudicotyledons</taxon>
        <taxon>Gunneridae</taxon>
        <taxon>Pentapetalae</taxon>
        <taxon>rosids</taxon>
        <taxon>fabids</taxon>
        <taxon>Malpighiales</taxon>
        <taxon>Erythroxylaceae</taxon>
        <taxon>Erythroxylum</taxon>
    </lineage>
</organism>
<dbReference type="InterPro" id="IPR003441">
    <property type="entry name" value="NAC-dom"/>
</dbReference>
<dbReference type="AlphaFoldDB" id="A0AAV8UDE2"/>
<feature type="domain" description="NAC" evidence="5">
    <location>
        <begin position="4"/>
        <end position="166"/>
    </location>
</feature>
<dbReference type="EMBL" id="JAIWQS010000008">
    <property type="protein sequence ID" value="KAJ8899563.1"/>
    <property type="molecule type" value="Genomic_DNA"/>
</dbReference>
<reference evidence="6 7" key="1">
    <citation type="submission" date="2021-09" db="EMBL/GenBank/DDBJ databases">
        <title>Genomic insights and catalytic innovation underlie evolution of tropane alkaloids biosynthesis.</title>
        <authorList>
            <person name="Wang Y.-J."/>
            <person name="Tian T."/>
            <person name="Huang J.-P."/>
            <person name="Huang S.-X."/>
        </authorList>
    </citation>
    <scope>NUCLEOTIDE SEQUENCE [LARGE SCALE GENOMIC DNA]</scope>
    <source>
        <strain evidence="6">KIB-2018</strain>
        <tissue evidence="6">Leaf</tissue>
    </source>
</reference>
<evidence type="ECO:0000256" key="4">
    <source>
        <dbReference type="ARBA" id="ARBA00023242"/>
    </source>
</evidence>
<gene>
    <name evidence="6" type="ORF">K2173_018537</name>
</gene>
<dbReference type="Pfam" id="PF02365">
    <property type="entry name" value="NAM"/>
    <property type="match status" value="1"/>
</dbReference>
<dbReference type="SUPFAM" id="SSF101941">
    <property type="entry name" value="NAC domain"/>
    <property type="match status" value="1"/>
</dbReference>
<dbReference type="PANTHER" id="PTHR31744">
    <property type="entry name" value="PROTEIN CUP-SHAPED COTYLEDON 2-RELATED"/>
    <property type="match status" value="1"/>
</dbReference>
<dbReference type="PANTHER" id="PTHR31744:SF220">
    <property type="entry name" value="LOW QUALITY PROTEIN: NAC DOMAIN-CONTAINING PROTEIN 90-LIKE"/>
    <property type="match status" value="1"/>
</dbReference>
<evidence type="ECO:0000256" key="2">
    <source>
        <dbReference type="ARBA" id="ARBA00023125"/>
    </source>
</evidence>
<dbReference type="Gene3D" id="2.170.150.80">
    <property type="entry name" value="NAC domain"/>
    <property type="match status" value="1"/>
</dbReference>
<keyword evidence="4" id="KW-0539">Nucleus</keyword>
<evidence type="ECO:0000256" key="3">
    <source>
        <dbReference type="ARBA" id="ARBA00023163"/>
    </source>
</evidence>
<keyword evidence="3" id="KW-0804">Transcription</keyword>
<dbReference type="GO" id="GO:0003677">
    <property type="term" value="F:DNA binding"/>
    <property type="evidence" value="ECO:0007669"/>
    <property type="project" value="UniProtKB-KW"/>
</dbReference>
<dbReference type="PROSITE" id="PS51005">
    <property type="entry name" value="NAC"/>
    <property type="match status" value="1"/>
</dbReference>
<evidence type="ECO:0000313" key="6">
    <source>
        <dbReference type="EMBL" id="KAJ8899563.1"/>
    </source>
</evidence>
<dbReference type="Proteomes" id="UP001159364">
    <property type="component" value="Linkage Group LG08"/>
</dbReference>
<sequence>MEDLAPGFRFFPTEEELVSFYLRHRLDGDKDPLNRDIDRVIPILDIYDYNPWDLPQLSGDLCRGDSVHWFFFVPRKESEFHGGKPNRLTKSGYWKASGCLGYVYSLKDNRPIGLKRTMIFYQGRAPNGRKTEWKINEYKAIQTVTSSGGSHPELRNELSLCRLYKKSKCLRSFDRRPAKEVKIKEPEVQHAQATGDHHDPGATLTLPSLVVPPIEVVNYNFDDILSTPRIPFFADQCQTFQTSEHRISMDMDIDIGPLWDWQQLD</sequence>